<organism evidence="4 5">
    <name type="scientific">Agrilactobacillus yilanensis</name>
    <dbReference type="NCBI Taxonomy" id="2485997"/>
    <lineage>
        <taxon>Bacteria</taxon>
        <taxon>Bacillati</taxon>
        <taxon>Bacillota</taxon>
        <taxon>Bacilli</taxon>
        <taxon>Lactobacillales</taxon>
        <taxon>Lactobacillaceae</taxon>
        <taxon>Agrilactobacillus</taxon>
    </lineage>
</organism>
<proteinExistence type="predicted"/>
<keyword evidence="3" id="KW-0812">Transmembrane</keyword>
<evidence type="ECO:0000256" key="3">
    <source>
        <dbReference type="SAM" id="Phobius"/>
    </source>
</evidence>
<evidence type="ECO:0000256" key="1">
    <source>
        <dbReference type="SAM" id="Coils"/>
    </source>
</evidence>
<dbReference type="EMBL" id="JBHTOP010000022">
    <property type="protein sequence ID" value="MFD1671993.1"/>
    <property type="molecule type" value="Genomic_DNA"/>
</dbReference>
<accession>A0ABW4J8T8</accession>
<evidence type="ECO:0000256" key="2">
    <source>
        <dbReference type="SAM" id="MobiDB-lite"/>
    </source>
</evidence>
<feature type="compositionally biased region" description="Low complexity" evidence="2">
    <location>
        <begin position="269"/>
        <end position="284"/>
    </location>
</feature>
<protein>
    <submittedName>
        <fullName evidence="4">Uncharacterized protein</fullName>
    </submittedName>
</protein>
<feature type="coiled-coil region" evidence="1">
    <location>
        <begin position="219"/>
        <end position="251"/>
    </location>
</feature>
<dbReference type="Proteomes" id="UP001597267">
    <property type="component" value="Unassembled WGS sequence"/>
</dbReference>
<feature type="transmembrane region" description="Helical" evidence="3">
    <location>
        <begin position="27"/>
        <end position="49"/>
    </location>
</feature>
<gene>
    <name evidence="4" type="ORF">ACFQ5M_07795</name>
</gene>
<keyword evidence="1" id="KW-0175">Coiled coil</keyword>
<keyword evidence="5" id="KW-1185">Reference proteome</keyword>
<reference evidence="5" key="1">
    <citation type="journal article" date="2019" name="Int. J. Syst. Evol. Microbiol.">
        <title>The Global Catalogue of Microorganisms (GCM) 10K type strain sequencing project: providing services to taxonomists for standard genome sequencing and annotation.</title>
        <authorList>
            <consortium name="The Broad Institute Genomics Platform"/>
            <consortium name="The Broad Institute Genome Sequencing Center for Infectious Disease"/>
            <person name="Wu L."/>
            <person name="Ma J."/>
        </authorList>
    </citation>
    <scope>NUCLEOTIDE SEQUENCE [LARGE SCALE GENOMIC DNA]</scope>
    <source>
        <strain evidence="5">CCM 8896</strain>
    </source>
</reference>
<evidence type="ECO:0000313" key="4">
    <source>
        <dbReference type="EMBL" id="MFD1671993.1"/>
    </source>
</evidence>
<evidence type="ECO:0000313" key="5">
    <source>
        <dbReference type="Proteomes" id="UP001597267"/>
    </source>
</evidence>
<keyword evidence="3" id="KW-0472">Membrane</keyword>
<name>A0ABW4J8T8_9LACO</name>
<dbReference type="RefSeq" id="WP_125715137.1">
    <property type="nucleotide sequence ID" value="NZ_JBHTOP010000022.1"/>
</dbReference>
<keyword evidence="3" id="KW-1133">Transmembrane helix</keyword>
<feature type="region of interest" description="Disordered" evidence="2">
    <location>
        <begin position="259"/>
        <end position="284"/>
    </location>
</feature>
<sequence>METKAKSLTRQEKSASRQQKLKHQKKIIFWILLAILIISLGSLGGWVYANKATTHQINQQYKTVDQQRYLKTTVSKQTAQTIITKQARWHWLFSAATAKQAADFIADYQARTKRTQAIAALMDGTHYYRDTVTGQQLTHLDQTLLKEKNPTVYQKAKNKLDTVQVWYAQTTDGSTFINDTYYTFQHEKDQLTQEQVSEANVYYKLLKNRRTKAKWRQPIEKMTAGYSALQKEKNESQAQADQKALEDLKNSALTQSYTPAKVTIEDSRTSSSRQTSGTTTDSDTLTDALADLNITASRVLVLDTANDTLFIAQRSNGTYRVSGSQYTVLANSLSTGAYRIRALIQNSSTNAGVITSGSDFGTYFTTPPAAYADETNTETDFNEADPVFWLKNQPALNNSILVTSGQSLGFITSGNISSENIIRVSSTTLTNLLNTVSQSMTLGVI</sequence>
<comment type="caution">
    <text evidence="4">The sequence shown here is derived from an EMBL/GenBank/DDBJ whole genome shotgun (WGS) entry which is preliminary data.</text>
</comment>